<dbReference type="GO" id="GO:0072669">
    <property type="term" value="C:tRNA-splicing ligase complex"/>
    <property type="evidence" value="ECO:0000318"/>
    <property type="project" value="GO_Central"/>
</dbReference>
<dbReference type="GeneID" id="5724758"/>
<dbReference type="HOGENOM" id="CLU_075085_0_0_1"/>
<feature type="compositionally biased region" description="Low complexity" evidence="1">
    <location>
        <begin position="104"/>
        <end position="128"/>
    </location>
</feature>
<organism evidence="2 3">
    <name type="scientific">Chlamydomonas reinhardtii</name>
    <name type="common">Chlamydomonas smithii</name>
    <dbReference type="NCBI Taxonomy" id="3055"/>
    <lineage>
        <taxon>Eukaryota</taxon>
        <taxon>Viridiplantae</taxon>
        <taxon>Chlorophyta</taxon>
        <taxon>core chlorophytes</taxon>
        <taxon>Chlorophyceae</taxon>
        <taxon>CS clade</taxon>
        <taxon>Chlamydomonadales</taxon>
        <taxon>Chlamydomonadaceae</taxon>
        <taxon>Chlamydomonas</taxon>
    </lineage>
</organism>
<gene>
    <name evidence="2" type="ORF">CHLRE_16g679164v5</name>
</gene>
<dbReference type="Gramene" id="PNW71772">
    <property type="protein sequence ID" value="PNW71772"/>
    <property type="gene ID" value="CHLRE_16g679164v5"/>
</dbReference>
<dbReference type="RefSeq" id="XP_001699270.1">
    <property type="nucleotide sequence ID" value="XM_001699218.3"/>
</dbReference>
<dbReference type="OMA" id="YPMRILR"/>
<dbReference type="KEGG" id="cre:CHLRE_16g679164v5"/>
<name>A8JBC2_CHLRE</name>
<dbReference type="InterPro" id="IPR019265">
    <property type="entry name" value="RTRAF"/>
</dbReference>
<dbReference type="GO" id="GO:0003723">
    <property type="term" value="F:RNA binding"/>
    <property type="evidence" value="ECO:0000318"/>
    <property type="project" value="GO_Central"/>
</dbReference>
<reference evidence="2 3" key="1">
    <citation type="journal article" date="2007" name="Science">
        <title>The Chlamydomonas genome reveals the evolution of key animal and plant functions.</title>
        <authorList>
            <person name="Merchant S.S."/>
            <person name="Prochnik S.E."/>
            <person name="Vallon O."/>
            <person name="Harris E.H."/>
            <person name="Karpowicz S.J."/>
            <person name="Witman G.B."/>
            <person name="Terry A."/>
            <person name="Salamov A."/>
            <person name="Fritz-Laylin L.K."/>
            <person name="Marechal-Drouard L."/>
            <person name="Marshall W.F."/>
            <person name="Qu L.H."/>
            <person name="Nelson D.R."/>
            <person name="Sanderfoot A.A."/>
            <person name="Spalding M.H."/>
            <person name="Kapitonov V.V."/>
            <person name="Ren Q."/>
            <person name="Ferris P."/>
            <person name="Lindquist E."/>
            <person name="Shapiro H."/>
            <person name="Lucas S.M."/>
            <person name="Grimwood J."/>
            <person name="Schmutz J."/>
            <person name="Cardol P."/>
            <person name="Cerutti H."/>
            <person name="Chanfreau G."/>
            <person name="Chen C.L."/>
            <person name="Cognat V."/>
            <person name="Croft M.T."/>
            <person name="Dent R."/>
            <person name="Dutcher S."/>
            <person name="Fernandez E."/>
            <person name="Fukuzawa H."/>
            <person name="Gonzalez-Ballester D."/>
            <person name="Gonzalez-Halphen D."/>
            <person name="Hallmann A."/>
            <person name="Hanikenne M."/>
            <person name="Hippler M."/>
            <person name="Inwood W."/>
            <person name="Jabbari K."/>
            <person name="Kalanon M."/>
            <person name="Kuras R."/>
            <person name="Lefebvre P.A."/>
            <person name="Lemaire S.D."/>
            <person name="Lobanov A.V."/>
            <person name="Lohr M."/>
            <person name="Manuell A."/>
            <person name="Meier I."/>
            <person name="Mets L."/>
            <person name="Mittag M."/>
            <person name="Mittelmeier T."/>
            <person name="Moroney J.V."/>
            <person name="Moseley J."/>
            <person name="Napoli C."/>
            <person name="Nedelcu A.M."/>
            <person name="Niyogi K."/>
            <person name="Novoselov S.V."/>
            <person name="Paulsen I.T."/>
            <person name="Pazour G."/>
            <person name="Purton S."/>
            <person name="Ral J.P."/>
            <person name="Riano-Pachon D.M."/>
            <person name="Riekhof W."/>
            <person name="Rymarquis L."/>
            <person name="Schroda M."/>
            <person name="Stern D."/>
            <person name="Umen J."/>
            <person name="Willows R."/>
            <person name="Wilson N."/>
            <person name="Zimmer S.L."/>
            <person name="Allmer J."/>
            <person name="Balk J."/>
            <person name="Bisova K."/>
            <person name="Chen C.J."/>
            <person name="Elias M."/>
            <person name="Gendler K."/>
            <person name="Hauser C."/>
            <person name="Lamb M.R."/>
            <person name="Ledford H."/>
            <person name="Long J.C."/>
            <person name="Minagawa J."/>
            <person name="Page M.D."/>
            <person name="Pan J."/>
            <person name="Pootakham W."/>
            <person name="Roje S."/>
            <person name="Rose A."/>
            <person name="Stahlberg E."/>
            <person name="Terauchi A.M."/>
            <person name="Yang P."/>
            <person name="Ball S."/>
            <person name="Bowler C."/>
            <person name="Dieckmann C.L."/>
            <person name="Gladyshev V.N."/>
            <person name="Green P."/>
            <person name="Jorgensen R."/>
            <person name="Mayfield S."/>
            <person name="Mueller-Roeber B."/>
            <person name="Rajamani S."/>
            <person name="Sayre R.T."/>
            <person name="Brokstein P."/>
            <person name="Dubchak I."/>
            <person name="Goodstein D."/>
            <person name="Hornick L."/>
            <person name="Huang Y.W."/>
            <person name="Jhaveri J."/>
            <person name="Luo Y."/>
            <person name="Martinez D."/>
            <person name="Ngau W.C."/>
            <person name="Otillar B."/>
            <person name="Poliakov A."/>
            <person name="Porter A."/>
            <person name="Szajkowski L."/>
            <person name="Werner G."/>
            <person name="Zhou K."/>
            <person name="Grigoriev I.V."/>
            <person name="Rokhsar D.S."/>
            <person name="Grossman A.R."/>
        </authorList>
    </citation>
    <scope>NUCLEOTIDE SEQUENCE [LARGE SCALE GENOMIC DNA]</scope>
    <source>
        <strain evidence="3">CC-503</strain>
    </source>
</reference>
<dbReference type="STRING" id="3055.A8JBC2"/>
<dbReference type="EMBL" id="CM008977">
    <property type="protein sequence ID" value="PNW71772.1"/>
    <property type="molecule type" value="Genomic_DNA"/>
</dbReference>
<evidence type="ECO:0000313" key="3">
    <source>
        <dbReference type="Proteomes" id="UP000006906"/>
    </source>
</evidence>
<dbReference type="Proteomes" id="UP000006906">
    <property type="component" value="Chromosome 16"/>
</dbReference>
<dbReference type="GO" id="GO:0006388">
    <property type="term" value="P:tRNA splicing, via endonucleolytic cleavage and ligation"/>
    <property type="evidence" value="ECO:0000318"/>
    <property type="project" value="GO_Central"/>
</dbReference>
<dbReference type="OrthoDB" id="514167at2759"/>
<accession>A8JBC2</accession>
<dbReference type="PANTHER" id="PTHR15924">
    <property type="entry name" value="CLE"/>
    <property type="match status" value="1"/>
</dbReference>
<proteinExistence type="predicted"/>
<protein>
    <submittedName>
        <fullName evidence="2">Uncharacterized protein</fullName>
    </submittedName>
</protein>
<dbReference type="eggNOG" id="KOG4380">
    <property type="taxonomic scope" value="Eukaryota"/>
</dbReference>
<dbReference type="InParanoid" id="A8JBC2"/>
<feature type="region of interest" description="Disordered" evidence="1">
    <location>
        <begin position="104"/>
        <end position="142"/>
    </location>
</feature>
<dbReference type="AlphaFoldDB" id="A8JBC2"/>
<keyword evidence="3" id="KW-1185">Reference proteome</keyword>
<dbReference type="PaxDb" id="3055-EDO98910"/>
<sequence length="271" mass="28737">MAALLNLNLRALKYPQVPVDLADADQLRKLVIWLENLKIREYKIVDRKGLADTASPGWDAAFAKYLKDLDCPVPPGDQRAAVEWLVGFAVNLDYEDNADKMKAPEAAGKANPASAGASSSAASTSATSQPGKSSKADEGAFSDLDDPQVAAAVLQLIRAAQVPWCGGGEGGDQADVVSAMQAAAERLACQVGPAQRPGVWRPEGPAAQCLAEVPLGFEVQGEALSSAAKVLRLLYIRDLRRLQSQIDHAVVDMQEYTANPKTDSSLGKVGR</sequence>
<dbReference type="Pfam" id="PF10036">
    <property type="entry name" value="RLL"/>
    <property type="match status" value="1"/>
</dbReference>
<evidence type="ECO:0000313" key="2">
    <source>
        <dbReference type="EMBL" id="PNW71772.1"/>
    </source>
</evidence>
<evidence type="ECO:0000256" key="1">
    <source>
        <dbReference type="SAM" id="MobiDB-lite"/>
    </source>
</evidence>